<evidence type="ECO:0000256" key="1">
    <source>
        <dbReference type="SAM" id="SignalP"/>
    </source>
</evidence>
<feature type="signal peptide" evidence="1">
    <location>
        <begin position="1"/>
        <end position="21"/>
    </location>
</feature>
<dbReference type="STRING" id="1416806.CAL12_02275"/>
<evidence type="ECO:0000313" key="3">
    <source>
        <dbReference type="Proteomes" id="UP000194151"/>
    </source>
</evidence>
<reference evidence="2 3" key="1">
    <citation type="submission" date="2017-05" db="EMBL/GenBank/DDBJ databases">
        <title>Complete and WGS of Bordetella genogroups.</title>
        <authorList>
            <person name="Spilker T."/>
            <person name="LiPuma J."/>
        </authorList>
    </citation>
    <scope>NUCLEOTIDE SEQUENCE [LARGE SCALE GENOMIC DNA]</scope>
    <source>
        <strain evidence="2 3">AU19157</strain>
    </source>
</reference>
<dbReference type="RefSeq" id="WP_086062998.1">
    <property type="nucleotide sequence ID" value="NZ_CP021108.1"/>
</dbReference>
<evidence type="ECO:0008006" key="4">
    <source>
        <dbReference type="Google" id="ProtNLM"/>
    </source>
</evidence>
<dbReference type="KEGG" id="bgv:CAL12_02275"/>
<proteinExistence type="predicted"/>
<keyword evidence="1" id="KW-0732">Signal</keyword>
<accession>A0A1W6YFA6</accession>
<feature type="chain" id="PRO_5013297942" description="Lipoprotein" evidence="1">
    <location>
        <begin position="22"/>
        <end position="68"/>
    </location>
</feature>
<dbReference type="OrthoDB" id="8637319at2"/>
<dbReference type="PROSITE" id="PS51257">
    <property type="entry name" value="PROKAR_LIPOPROTEIN"/>
    <property type="match status" value="1"/>
</dbReference>
<dbReference type="Proteomes" id="UP000194151">
    <property type="component" value="Chromosome"/>
</dbReference>
<protein>
    <recommendedName>
        <fullName evidence="4">Lipoprotein</fullName>
    </recommendedName>
</protein>
<organism evidence="2 3">
    <name type="scientific">Bordetella genomosp. 8</name>
    <dbReference type="NCBI Taxonomy" id="1416806"/>
    <lineage>
        <taxon>Bacteria</taxon>
        <taxon>Pseudomonadati</taxon>
        <taxon>Pseudomonadota</taxon>
        <taxon>Betaproteobacteria</taxon>
        <taxon>Burkholderiales</taxon>
        <taxon>Alcaligenaceae</taxon>
        <taxon>Bordetella</taxon>
    </lineage>
</organism>
<gene>
    <name evidence="2" type="ORF">CAL12_02275</name>
</gene>
<dbReference type="AlphaFoldDB" id="A0A1W6YFA6"/>
<dbReference type="EMBL" id="CP021108">
    <property type="protein sequence ID" value="ARP79766.1"/>
    <property type="molecule type" value="Genomic_DNA"/>
</dbReference>
<name>A0A1W6YFA6_9BORD</name>
<keyword evidence="3" id="KW-1185">Reference proteome</keyword>
<sequence>MLTRFILASSLLILLSACGPAAPKRASSCHWWNSCSYEGSYDAGEADYARDEAARLNQEQAAKLKQQR</sequence>
<evidence type="ECO:0000313" key="2">
    <source>
        <dbReference type="EMBL" id="ARP79766.1"/>
    </source>
</evidence>